<gene>
    <name evidence="2" type="ORF">LCGC14_2088280</name>
</gene>
<dbReference type="EMBL" id="LAZR01025377">
    <property type="protein sequence ID" value="KKL72100.1"/>
    <property type="molecule type" value="Genomic_DNA"/>
</dbReference>
<comment type="caution">
    <text evidence="2">The sequence shown here is derived from an EMBL/GenBank/DDBJ whole genome shotgun (WGS) entry which is preliminary data.</text>
</comment>
<keyword evidence="1" id="KW-1133">Transmembrane helix</keyword>
<keyword evidence="1" id="KW-0812">Transmembrane</keyword>
<protein>
    <submittedName>
        <fullName evidence="2">Uncharacterized protein</fullName>
    </submittedName>
</protein>
<proteinExistence type="predicted"/>
<dbReference type="AlphaFoldDB" id="A0A0F9GRP6"/>
<feature type="transmembrane region" description="Helical" evidence="1">
    <location>
        <begin position="66"/>
        <end position="87"/>
    </location>
</feature>
<evidence type="ECO:0000256" key="1">
    <source>
        <dbReference type="SAM" id="Phobius"/>
    </source>
</evidence>
<organism evidence="2">
    <name type="scientific">marine sediment metagenome</name>
    <dbReference type="NCBI Taxonomy" id="412755"/>
    <lineage>
        <taxon>unclassified sequences</taxon>
        <taxon>metagenomes</taxon>
        <taxon>ecological metagenomes</taxon>
    </lineage>
</organism>
<keyword evidence="1" id="KW-0472">Membrane</keyword>
<reference evidence="2" key="1">
    <citation type="journal article" date="2015" name="Nature">
        <title>Complex archaea that bridge the gap between prokaryotes and eukaryotes.</title>
        <authorList>
            <person name="Spang A."/>
            <person name="Saw J.H."/>
            <person name="Jorgensen S.L."/>
            <person name="Zaremba-Niedzwiedzka K."/>
            <person name="Martijn J."/>
            <person name="Lind A.E."/>
            <person name="van Eijk R."/>
            <person name="Schleper C."/>
            <person name="Guy L."/>
            <person name="Ettema T.J."/>
        </authorList>
    </citation>
    <scope>NUCLEOTIDE SEQUENCE</scope>
</reference>
<evidence type="ECO:0000313" key="2">
    <source>
        <dbReference type="EMBL" id="KKL72100.1"/>
    </source>
</evidence>
<name>A0A0F9GRP6_9ZZZZ</name>
<accession>A0A0F9GRP6</accession>
<sequence length="92" mass="10566">MTDESGNITPNEIKTDSYHWQLHGETQAQFKAIHESQQRIDKYFTENGIATQVAVNKQKIGWLSKFVWGLFLTFMTTGLGVVAAYAFRKIWP</sequence>